<organism evidence="1 2">
    <name type="scientific">Nocardia pseudobrasiliensis</name>
    <dbReference type="NCBI Taxonomy" id="45979"/>
    <lineage>
        <taxon>Bacteria</taxon>
        <taxon>Bacillati</taxon>
        <taxon>Actinomycetota</taxon>
        <taxon>Actinomycetes</taxon>
        <taxon>Mycobacteriales</taxon>
        <taxon>Nocardiaceae</taxon>
        <taxon>Nocardia</taxon>
    </lineage>
</organism>
<evidence type="ECO:0000313" key="1">
    <source>
        <dbReference type="EMBL" id="RDI68696.1"/>
    </source>
</evidence>
<accession>A0A370IDA5</accession>
<dbReference type="EMBL" id="QQBC01000001">
    <property type="protein sequence ID" value="RDI68696.1"/>
    <property type="molecule type" value="Genomic_DNA"/>
</dbReference>
<proteinExistence type="predicted"/>
<dbReference type="Proteomes" id="UP000254869">
    <property type="component" value="Unassembled WGS sequence"/>
</dbReference>
<sequence length="34" mass="3525">MGSFNVGDWMTVLGHAFTWVMSMLVSGSSSGSTG</sequence>
<name>A0A370IDA5_9NOCA</name>
<keyword evidence="2" id="KW-1185">Reference proteome</keyword>
<evidence type="ECO:0000313" key="2">
    <source>
        <dbReference type="Proteomes" id="UP000254869"/>
    </source>
</evidence>
<dbReference type="AlphaFoldDB" id="A0A370IDA5"/>
<gene>
    <name evidence="1" type="ORF">DFR76_101231</name>
</gene>
<reference evidence="1 2" key="1">
    <citation type="submission" date="2018-07" db="EMBL/GenBank/DDBJ databases">
        <title>Genomic Encyclopedia of Type Strains, Phase IV (KMG-IV): sequencing the most valuable type-strain genomes for metagenomic binning, comparative biology and taxonomic classification.</title>
        <authorList>
            <person name="Goeker M."/>
        </authorList>
    </citation>
    <scope>NUCLEOTIDE SEQUENCE [LARGE SCALE GENOMIC DNA]</scope>
    <source>
        <strain evidence="1 2">DSM 44290</strain>
    </source>
</reference>
<comment type="caution">
    <text evidence="1">The sequence shown here is derived from an EMBL/GenBank/DDBJ whole genome shotgun (WGS) entry which is preliminary data.</text>
</comment>
<protein>
    <submittedName>
        <fullName evidence="1">Uncharacterized protein</fullName>
    </submittedName>
</protein>